<dbReference type="EMBL" id="CAADFN010000069">
    <property type="protein sequence ID" value="VFK20195.1"/>
    <property type="molecule type" value="Genomic_DNA"/>
</dbReference>
<organism evidence="1">
    <name type="scientific">Candidatus Kentrum sp. LFY</name>
    <dbReference type="NCBI Taxonomy" id="2126342"/>
    <lineage>
        <taxon>Bacteria</taxon>
        <taxon>Pseudomonadati</taxon>
        <taxon>Pseudomonadota</taxon>
        <taxon>Gammaproteobacteria</taxon>
        <taxon>Candidatus Kentrum</taxon>
    </lineage>
</organism>
<gene>
    <name evidence="1" type="ORF">BECKLFY1418C_GA0070996_10694</name>
</gene>
<evidence type="ECO:0000313" key="1">
    <source>
        <dbReference type="EMBL" id="VFK20195.1"/>
    </source>
</evidence>
<evidence type="ECO:0008006" key="2">
    <source>
        <dbReference type="Google" id="ProtNLM"/>
    </source>
</evidence>
<proteinExistence type="predicted"/>
<accession>A0A450WT23</accession>
<sequence>MNQDKSSSIKKPLQYLDDLKTLESIESDYGLSQHMGVSRQVISNWRHKRATMDTQNCFRIA</sequence>
<dbReference type="AlphaFoldDB" id="A0A450WT23"/>
<name>A0A450WT23_9GAMM</name>
<reference evidence="1" key="1">
    <citation type="submission" date="2019-02" db="EMBL/GenBank/DDBJ databases">
        <authorList>
            <person name="Gruber-Vodicka R. H."/>
            <person name="Seah K. B. B."/>
        </authorList>
    </citation>
    <scope>NUCLEOTIDE SEQUENCE</scope>
    <source>
        <strain evidence="1">BECK_BY7</strain>
    </source>
</reference>
<protein>
    <recommendedName>
        <fullName evidence="2">Bacteriophage CI repressor helix-turn-helix domain-containing protein</fullName>
    </recommendedName>
</protein>